<evidence type="ECO:0000256" key="11">
    <source>
        <dbReference type="SAM" id="MobiDB-lite"/>
    </source>
</evidence>
<name>A0A7N0UAI4_KALFE</name>
<keyword evidence="7" id="KW-1133">Transmembrane helix</keyword>
<keyword evidence="6" id="KW-0256">Endoplasmic reticulum</keyword>
<reference evidence="12" key="1">
    <citation type="submission" date="2021-01" db="UniProtKB">
        <authorList>
            <consortium name="EnsemblPlants"/>
        </authorList>
    </citation>
    <scope>IDENTIFICATION</scope>
</reference>
<keyword evidence="9" id="KW-0325">Glycoprotein</keyword>
<comment type="similarity">
    <text evidence="2">Belongs to the TMEM214 family.</text>
</comment>
<comment type="subcellular location">
    <subcellularLocation>
        <location evidence="1">Endoplasmic reticulum membrane</location>
        <topology evidence="1">Multi-pass membrane protein</topology>
    </subcellularLocation>
</comment>
<evidence type="ECO:0000256" key="6">
    <source>
        <dbReference type="ARBA" id="ARBA00022824"/>
    </source>
</evidence>
<protein>
    <recommendedName>
        <fullName evidence="14">Transmembrane protein</fullName>
    </recommendedName>
</protein>
<dbReference type="InterPro" id="IPR019308">
    <property type="entry name" value="TMEM214"/>
</dbReference>
<evidence type="ECO:0000256" key="8">
    <source>
        <dbReference type="ARBA" id="ARBA00023136"/>
    </source>
</evidence>
<dbReference type="OMA" id="HEPTNAN"/>
<feature type="compositionally biased region" description="Low complexity" evidence="11">
    <location>
        <begin position="87"/>
        <end position="101"/>
    </location>
</feature>
<dbReference type="GO" id="GO:0005794">
    <property type="term" value="C:Golgi apparatus"/>
    <property type="evidence" value="ECO:0007669"/>
    <property type="project" value="TreeGrafter"/>
</dbReference>
<feature type="compositionally biased region" description="Basic and acidic residues" evidence="11">
    <location>
        <begin position="59"/>
        <end position="85"/>
    </location>
</feature>
<evidence type="ECO:0000256" key="9">
    <source>
        <dbReference type="ARBA" id="ARBA00023180"/>
    </source>
</evidence>
<evidence type="ECO:0000313" key="12">
    <source>
        <dbReference type="EnsemblPlants" id="Kaladp0059s0268.1.v1.1"/>
    </source>
</evidence>
<keyword evidence="8" id="KW-0472">Membrane</keyword>
<sequence>MQENLTAAELEFIRQDLNSTAKGDHGWQTVTYPKRQRKIVSAKPAESGKSRANGALVGEGERQDVFRSLEEQSEVRRRRISEAQKEAIAAAASDSAAGAARSNRRSDSEGDEDSEDGDGKGVGNGDVKTKKAKVKKEKKPKVTVAEAAAKIDASELSAFLVDVTGSFENQDEIQMKRLADYFGRAFAGVSSAQFPWVKMFRESSVAKIVDTPLNQVSDVVYKTAADWINKRNMEALNSFALWSLDSILADLATHQPAVKGTKKVVQQPSSKSQVAIFLVLAMVLRRKPDVLITLLPALRDNSKYQGHDKLSVIVWMVAQASTGDLCVGLFAWAHNLLPYVGNKSCNPQSRDLILQSVERIISGPKARAILVNGAVKKGERLIPPASLETLMRLTFPAASARVKATERFEAVYPTLKDVALAGAPGSKSMKQVSQQIFGYAIKAAAGDSPQLILEATSVSLWCLTQHPDCYKLWEKIYEENLEASVTILRELGVAWREFSRKLSSTEPLKDAIKTFKHLNETALAKEEDPSRHALYKESDKCCKVILGKTSRGAGSCLKSTVVVVLALAAATAFLSPPNVESWDWNKLVMMVNPQRS</sequence>
<feature type="region of interest" description="Disordered" evidence="11">
    <location>
        <begin position="21"/>
        <end position="138"/>
    </location>
</feature>
<accession>A0A7N0UAI4</accession>
<keyword evidence="5" id="KW-0053">Apoptosis</keyword>
<evidence type="ECO:0000256" key="2">
    <source>
        <dbReference type="ARBA" id="ARBA00007984"/>
    </source>
</evidence>
<evidence type="ECO:0000256" key="10">
    <source>
        <dbReference type="ARBA" id="ARBA00024938"/>
    </source>
</evidence>
<evidence type="ECO:0000256" key="5">
    <source>
        <dbReference type="ARBA" id="ARBA00022703"/>
    </source>
</evidence>
<evidence type="ECO:0008006" key="14">
    <source>
        <dbReference type="Google" id="ProtNLM"/>
    </source>
</evidence>
<dbReference type="PANTHER" id="PTHR13448:SF0">
    <property type="entry name" value="TRANSMEMBRANE PROTEIN 214"/>
    <property type="match status" value="1"/>
</dbReference>
<dbReference type="AlphaFoldDB" id="A0A7N0UAI4"/>
<evidence type="ECO:0000313" key="13">
    <source>
        <dbReference type="Proteomes" id="UP000594263"/>
    </source>
</evidence>
<dbReference type="Gramene" id="Kaladp0059s0268.1.v1.1">
    <property type="protein sequence ID" value="Kaladp0059s0268.1.v1.1"/>
    <property type="gene ID" value="Kaladp0059s0268.v1.1"/>
</dbReference>
<comment type="function">
    <text evidence="10">Critical mediator, in cooperation with CASP4, of endoplasmic reticulum-stress induced apoptosis. Required or the activation of CASP4 following endoplasmic reticulum stress.</text>
</comment>
<keyword evidence="13" id="KW-1185">Reference proteome</keyword>
<evidence type="ECO:0000256" key="1">
    <source>
        <dbReference type="ARBA" id="ARBA00004477"/>
    </source>
</evidence>
<evidence type="ECO:0000256" key="4">
    <source>
        <dbReference type="ARBA" id="ARBA00022692"/>
    </source>
</evidence>
<comment type="subunit">
    <text evidence="3">Constitutively interacts with CASP4; required for the localization of procaspase 4 to the ER.</text>
</comment>
<dbReference type="GO" id="GO:0005789">
    <property type="term" value="C:endoplasmic reticulum membrane"/>
    <property type="evidence" value="ECO:0007669"/>
    <property type="project" value="UniProtKB-SubCell"/>
</dbReference>
<evidence type="ECO:0000256" key="7">
    <source>
        <dbReference type="ARBA" id="ARBA00022989"/>
    </source>
</evidence>
<proteinExistence type="inferred from homology"/>
<dbReference type="Proteomes" id="UP000594263">
    <property type="component" value="Unplaced"/>
</dbReference>
<dbReference type="PANTHER" id="PTHR13448">
    <property type="entry name" value="TRANSMEMBRANE PROTEIN 214"/>
    <property type="match status" value="1"/>
</dbReference>
<evidence type="ECO:0000256" key="3">
    <source>
        <dbReference type="ARBA" id="ARBA00011720"/>
    </source>
</evidence>
<dbReference type="EnsemblPlants" id="Kaladp0059s0268.1.v1.1">
    <property type="protein sequence ID" value="Kaladp0059s0268.1.v1.1"/>
    <property type="gene ID" value="Kaladp0059s0268.v1.1"/>
</dbReference>
<organism evidence="12 13">
    <name type="scientific">Kalanchoe fedtschenkoi</name>
    <name type="common">Lavender scallops</name>
    <name type="synonym">South American air plant</name>
    <dbReference type="NCBI Taxonomy" id="63787"/>
    <lineage>
        <taxon>Eukaryota</taxon>
        <taxon>Viridiplantae</taxon>
        <taxon>Streptophyta</taxon>
        <taxon>Embryophyta</taxon>
        <taxon>Tracheophyta</taxon>
        <taxon>Spermatophyta</taxon>
        <taxon>Magnoliopsida</taxon>
        <taxon>eudicotyledons</taxon>
        <taxon>Gunneridae</taxon>
        <taxon>Pentapetalae</taxon>
        <taxon>Saxifragales</taxon>
        <taxon>Crassulaceae</taxon>
        <taxon>Kalanchoe</taxon>
    </lineage>
</organism>
<keyword evidence="4" id="KW-0812">Transmembrane</keyword>
<dbReference type="Pfam" id="PF10151">
    <property type="entry name" value="TMEM214"/>
    <property type="match status" value="1"/>
</dbReference>